<dbReference type="GO" id="GO:0033104">
    <property type="term" value="C:type VI protein secretion system complex"/>
    <property type="evidence" value="ECO:0007669"/>
    <property type="project" value="InterPro"/>
</dbReference>
<name>A0A3E4UP56_BACSE</name>
<dbReference type="EMBL" id="QSSV01000010">
    <property type="protein sequence ID" value="RGM13243.1"/>
    <property type="molecule type" value="Genomic_DNA"/>
</dbReference>
<reference evidence="1 2" key="1">
    <citation type="submission" date="2018-08" db="EMBL/GenBank/DDBJ databases">
        <title>A genome reference for cultivated species of the human gut microbiota.</title>
        <authorList>
            <person name="Zou Y."/>
            <person name="Xue W."/>
            <person name="Luo G."/>
        </authorList>
    </citation>
    <scope>NUCLEOTIDE SEQUENCE [LARGE SCALE GENOMIC DNA]</scope>
    <source>
        <strain evidence="1 2">TF03-6</strain>
    </source>
</reference>
<organism evidence="1 2">
    <name type="scientific">Bacteroides stercoris</name>
    <dbReference type="NCBI Taxonomy" id="46506"/>
    <lineage>
        <taxon>Bacteria</taxon>
        <taxon>Pseudomonadati</taxon>
        <taxon>Bacteroidota</taxon>
        <taxon>Bacteroidia</taxon>
        <taxon>Bacteroidales</taxon>
        <taxon>Bacteroidaceae</taxon>
        <taxon>Bacteroides</taxon>
    </lineage>
</organism>
<dbReference type="Proteomes" id="UP000261223">
    <property type="component" value="Unassembled WGS sequence"/>
</dbReference>
<evidence type="ECO:0000313" key="1">
    <source>
        <dbReference type="EMBL" id="RGM13243.1"/>
    </source>
</evidence>
<dbReference type="InterPro" id="IPR041408">
    <property type="entry name" value="Hcp_Tssd"/>
</dbReference>
<evidence type="ECO:0000313" key="2">
    <source>
        <dbReference type="Proteomes" id="UP000261223"/>
    </source>
</evidence>
<proteinExistence type="predicted"/>
<comment type="caution">
    <text evidence="1">The sequence shown here is derived from an EMBL/GenBank/DDBJ whole genome shotgun (WGS) entry which is preliminary data.</text>
</comment>
<dbReference type="RefSeq" id="WP_117741807.1">
    <property type="nucleotide sequence ID" value="NZ_QSSV01000010.1"/>
</dbReference>
<accession>A0A3E4UP56</accession>
<gene>
    <name evidence="1" type="ORF">DXC34_09490</name>
</gene>
<dbReference type="AlphaFoldDB" id="A0A3E4UP56"/>
<protein>
    <submittedName>
        <fullName evidence="1">Type VI secretion system needle protein Hcp</fullName>
    </submittedName>
</protein>
<dbReference type="Pfam" id="PF17642">
    <property type="entry name" value="TssD"/>
    <property type="match status" value="1"/>
</dbReference>
<sequence>MAFKASFKFGDSDNFDVLNFKVKFNRDVDPKGRPASDVYGGKIWLEIESTPDTAVLERMFKQYAPCSGSVVFKKANEDSKMKELTFENGYITDYEESLCVANDYPMTIKFAVSAQTVQMENAKFVQDWPDAN</sequence>